<sequence>MAGSIYCIDNDILKKLATFDLFDKTVSLFNATPEKIRVLETAKYKFQGDWDKIKKGKARKPEALFVNYERTIELATTLPQIGQLEVDQDLFIQISQCESIDEGEAILTVHITEILQKDEEFQAFIFTGDKNYLRALAAVDFPTFQKILAHRFWCLEQLILRDIETYGFESVRDQIVPVRKCDKAIKAVFGSGALSTEPNAVEILTSYIETLRQETGNLLHPYPHGA</sequence>
<gene>
    <name evidence="1" type="ORF">GS597_11110</name>
</gene>
<dbReference type="EMBL" id="WVIC01000020">
    <property type="protein sequence ID" value="NCJ07046.1"/>
    <property type="molecule type" value="Genomic_DNA"/>
</dbReference>
<evidence type="ECO:0000313" key="1">
    <source>
        <dbReference type="EMBL" id="NCJ07046.1"/>
    </source>
</evidence>
<proteinExistence type="predicted"/>
<dbReference type="Proteomes" id="UP000607397">
    <property type="component" value="Unassembled WGS sequence"/>
</dbReference>
<dbReference type="AlphaFoldDB" id="A0A8K1ZZZ0"/>
<name>A0A8K1ZZZ0_9CYAN</name>
<protein>
    <submittedName>
        <fullName evidence="1">Uncharacterized protein</fullName>
    </submittedName>
</protein>
<dbReference type="RefSeq" id="WP_161825525.1">
    <property type="nucleotide sequence ID" value="NZ_WVIC01000020.1"/>
</dbReference>
<accession>A0A8K1ZZZ0</accession>
<keyword evidence="2" id="KW-1185">Reference proteome</keyword>
<comment type="caution">
    <text evidence="1">The sequence shown here is derived from an EMBL/GenBank/DDBJ whole genome shotgun (WGS) entry which is preliminary data.</text>
</comment>
<reference evidence="1" key="1">
    <citation type="submission" date="2019-12" db="EMBL/GenBank/DDBJ databases">
        <title>High-Quality draft genome sequences of three cyanobacteria isolated from the limestone walls of the Old Cathedral of Coimbra.</title>
        <authorList>
            <person name="Tiago I."/>
            <person name="Soares F."/>
            <person name="Portugal A."/>
        </authorList>
    </citation>
    <scope>NUCLEOTIDE SEQUENCE [LARGE SCALE GENOMIC DNA]</scope>
    <source>
        <strain evidence="1">C</strain>
    </source>
</reference>
<evidence type="ECO:0000313" key="2">
    <source>
        <dbReference type="Proteomes" id="UP000607397"/>
    </source>
</evidence>
<organism evidence="1 2">
    <name type="scientific">Petrachloros mirabilis ULC683</name>
    <dbReference type="NCBI Taxonomy" id="2781853"/>
    <lineage>
        <taxon>Bacteria</taxon>
        <taxon>Bacillati</taxon>
        <taxon>Cyanobacteriota</taxon>
        <taxon>Cyanophyceae</taxon>
        <taxon>Synechococcales</taxon>
        <taxon>Petrachlorosaceae</taxon>
        <taxon>Petrachloros</taxon>
        <taxon>Petrachloros mirabilis</taxon>
    </lineage>
</organism>